<dbReference type="InterPro" id="IPR051685">
    <property type="entry name" value="Ycf3/AcsC/BcsC/TPR_MFPF"/>
</dbReference>
<dbReference type="AlphaFoldDB" id="A0A5J4QVP4"/>
<dbReference type="Gene3D" id="1.25.40.10">
    <property type="entry name" value="Tetratricopeptide repeat domain"/>
    <property type="match status" value="8"/>
</dbReference>
<evidence type="ECO:0000256" key="1">
    <source>
        <dbReference type="ARBA" id="ARBA00022737"/>
    </source>
</evidence>
<organism evidence="3">
    <name type="scientific">termite gut metagenome</name>
    <dbReference type="NCBI Taxonomy" id="433724"/>
    <lineage>
        <taxon>unclassified sequences</taxon>
        <taxon>metagenomes</taxon>
        <taxon>organismal metagenomes</taxon>
    </lineage>
</organism>
<proteinExistence type="predicted"/>
<name>A0A5J4QVP4_9ZZZZ</name>
<comment type="caution">
    <text evidence="3">The sequence shown here is derived from an EMBL/GenBank/DDBJ whole genome shotgun (WGS) entry which is preliminary data.</text>
</comment>
<dbReference type="InterPro" id="IPR019734">
    <property type="entry name" value="TPR_rpt"/>
</dbReference>
<dbReference type="Pfam" id="PF13174">
    <property type="entry name" value="TPR_6"/>
    <property type="match status" value="1"/>
</dbReference>
<dbReference type="EMBL" id="SNRY01002246">
    <property type="protein sequence ID" value="KAA6326007.1"/>
    <property type="molecule type" value="Genomic_DNA"/>
</dbReference>
<dbReference type="SMART" id="SM00028">
    <property type="entry name" value="TPR"/>
    <property type="match status" value="9"/>
</dbReference>
<gene>
    <name evidence="3" type="ORF">EZS27_024838</name>
</gene>
<dbReference type="PANTHER" id="PTHR44943">
    <property type="entry name" value="CELLULOSE SYNTHASE OPERON PROTEIN C"/>
    <property type="match status" value="1"/>
</dbReference>
<reference evidence="3" key="1">
    <citation type="submission" date="2019-03" db="EMBL/GenBank/DDBJ databases">
        <title>Single cell metagenomics reveals metabolic interactions within the superorganism composed of flagellate Streblomastix strix and complex community of Bacteroidetes bacteria on its surface.</title>
        <authorList>
            <person name="Treitli S.C."/>
            <person name="Kolisko M."/>
            <person name="Husnik F."/>
            <person name="Keeling P."/>
            <person name="Hampl V."/>
        </authorList>
    </citation>
    <scope>NUCLEOTIDE SEQUENCE</scope>
    <source>
        <strain evidence="3">STM</strain>
    </source>
</reference>
<dbReference type="PANTHER" id="PTHR44943:SF8">
    <property type="entry name" value="TPR REPEAT-CONTAINING PROTEIN MJ0263"/>
    <property type="match status" value="1"/>
</dbReference>
<accession>A0A5J4QVP4</accession>
<protein>
    <submittedName>
        <fullName evidence="3">Outer membrane protein assembly factor BamD</fullName>
    </submittedName>
</protein>
<dbReference type="Pfam" id="PF13181">
    <property type="entry name" value="TPR_8"/>
    <property type="match status" value="1"/>
</dbReference>
<dbReference type="InterPro" id="IPR011990">
    <property type="entry name" value="TPR-like_helical_dom_sf"/>
</dbReference>
<evidence type="ECO:0000313" key="3">
    <source>
        <dbReference type="EMBL" id="KAA6326007.1"/>
    </source>
</evidence>
<evidence type="ECO:0000256" key="2">
    <source>
        <dbReference type="ARBA" id="ARBA00022803"/>
    </source>
</evidence>
<dbReference type="PROSITE" id="PS50005">
    <property type="entry name" value="TPR"/>
    <property type="match status" value="3"/>
</dbReference>
<keyword evidence="2" id="KW-0802">TPR repeat</keyword>
<dbReference type="Pfam" id="PF12895">
    <property type="entry name" value="ANAPC3"/>
    <property type="match status" value="1"/>
</dbReference>
<keyword evidence="1" id="KW-0677">Repeat</keyword>
<dbReference type="SUPFAM" id="SSF48452">
    <property type="entry name" value="TPR-like"/>
    <property type="match status" value="3"/>
</dbReference>
<sequence>MGVCKKYSMFAEKFTVMSIRLLSFACLLFCCMRAGDVPAQTAGEVAAPINLYKEGREMFLQKHYAAAVPALQSFVSRQTAPQELFQEAEYMLVCSMYECGDPTGVTLLEAYLKKYPDSPYTNRIHTLLAASAFYQEDYEQVLNLLLAARIDVLDDGERDDATYRIAVSCMKTDNLTDAAIWFDVLRVHAASARYRNDCTYYISYIRYTQQRYDEALKGFLSLHGDSRYSSLTPYYTAEIYLFQKQYDEAEAIAQSYLATYPQNAYTAEMYRILEETYYRTKEPLKAVTAFEEYTKRESSPRRTAFYLAGLSYYQLEVYSKAAAALEQVVPVDDELTQNACLHLGLSYLQSAQKNKARMAFEQASAMNTDLKVKEKAAYNYALCIHETSFSAFGESVTVFERFLNEFPNSVYAGKVSSYLVETYMNTRSYEAALKSIERIAHPSDQIMEAKQKILFQLGIQSFANAAFKEAIDYFDRSTTIGRYNRQTQADASYWRGEAYYRMGNMLRAARNFNDYLQSTGQKKDDTYALAHYNMGYTAFNQKNYDLALTWFKRYINLTKQDETVADAYNRIGDCHLQTRNFNEAKQYYAGAESMEGQAGDYSFYQIALILGLQKDYSGKITTLNRLIGKYPSSPYIVNAIYEKGRAYVLMNNNRQAIATFRELTQKHPGNKTARMAAAEIGLLYYQNEDYDNAIEAYKYVIKKYPGSEEARTSLRDLKSIYIDINKVSEFAAVVSTLPGNIRFDVSEEDSLTYVAAENIYMRGKIKEAGQSFDAYLQSFPEGAFSLNAHYYLCLIGKAEKNPDRILLHSAKLLEYPDNSFSEQVLVMRAEVQYQLQQYAGALVSYKMLKEKTSDAERRLMAQTGILWCAFLTDNDTETIQAADDLLSTRKLSPELTAEAMYCRAKSYLNQKNDNAAMNDLKTLAKDTRNSFGAEAKFLVANLLYTNKNYAEAEKEVLDFIERGTPHAYWLARSFILLSDTYAAIGRIPEARQYLLSLQQNYKANDHIGGMIESRLRTLDGGGRSK</sequence>
<dbReference type="Pfam" id="PF13432">
    <property type="entry name" value="TPR_16"/>
    <property type="match status" value="2"/>
</dbReference>